<accession>A0A0N0BH46</accession>
<dbReference type="AlphaFoldDB" id="A0A0N0BH46"/>
<dbReference type="Proteomes" id="UP000053105">
    <property type="component" value="Unassembled WGS sequence"/>
</dbReference>
<gene>
    <name evidence="1" type="ORF">WN51_12038</name>
</gene>
<sequence length="71" mass="7941">MGNANREREHGGYAVLLFDSVPPRSLWTGTMFSQQQLDRALQSFLRPDLAAFSGEFHPPCSLSGDYVLIIK</sequence>
<dbReference type="EMBL" id="KQ435759">
    <property type="protein sequence ID" value="KOX75711.1"/>
    <property type="molecule type" value="Genomic_DNA"/>
</dbReference>
<organism evidence="1 2">
    <name type="scientific">Melipona quadrifasciata</name>
    <dbReference type="NCBI Taxonomy" id="166423"/>
    <lineage>
        <taxon>Eukaryota</taxon>
        <taxon>Metazoa</taxon>
        <taxon>Ecdysozoa</taxon>
        <taxon>Arthropoda</taxon>
        <taxon>Hexapoda</taxon>
        <taxon>Insecta</taxon>
        <taxon>Pterygota</taxon>
        <taxon>Neoptera</taxon>
        <taxon>Endopterygota</taxon>
        <taxon>Hymenoptera</taxon>
        <taxon>Apocrita</taxon>
        <taxon>Aculeata</taxon>
        <taxon>Apoidea</taxon>
        <taxon>Anthophila</taxon>
        <taxon>Apidae</taxon>
        <taxon>Melipona</taxon>
    </lineage>
</organism>
<keyword evidence="2" id="KW-1185">Reference proteome</keyword>
<evidence type="ECO:0000313" key="2">
    <source>
        <dbReference type="Proteomes" id="UP000053105"/>
    </source>
</evidence>
<name>A0A0N0BH46_9HYME</name>
<protein>
    <submittedName>
        <fullName evidence="1">Uncharacterized protein</fullName>
    </submittedName>
</protein>
<proteinExistence type="predicted"/>
<evidence type="ECO:0000313" key="1">
    <source>
        <dbReference type="EMBL" id="KOX75711.1"/>
    </source>
</evidence>
<reference evidence="1 2" key="1">
    <citation type="submission" date="2015-07" db="EMBL/GenBank/DDBJ databases">
        <title>The genome of Melipona quadrifasciata.</title>
        <authorList>
            <person name="Pan H."/>
            <person name="Kapheim K."/>
        </authorList>
    </citation>
    <scope>NUCLEOTIDE SEQUENCE [LARGE SCALE GENOMIC DNA]</scope>
    <source>
        <strain evidence="1">0111107301</strain>
        <tissue evidence="1">Whole body</tissue>
    </source>
</reference>